<dbReference type="PANTHER" id="PTHR35585">
    <property type="entry name" value="HHE DOMAIN PROTEIN (AFU_ORTHOLOGUE AFUA_4G00730)"/>
    <property type="match status" value="1"/>
</dbReference>
<name>A0A1F5X331_9BACT</name>
<dbReference type="Gene3D" id="1.20.120.520">
    <property type="entry name" value="nmb1532 protein domain like"/>
    <property type="match status" value="1"/>
</dbReference>
<feature type="domain" description="POU-specific" evidence="1">
    <location>
        <begin position="123"/>
        <end position="146"/>
    </location>
</feature>
<dbReference type="Pfam" id="PF01814">
    <property type="entry name" value="Hemerythrin"/>
    <property type="match status" value="1"/>
</dbReference>
<accession>A0A1F5X331</accession>
<reference evidence="2 3" key="1">
    <citation type="journal article" date="2016" name="Nat. Commun.">
        <title>Thousands of microbial genomes shed light on interconnected biogeochemical processes in an aquifer system.</title>
        <authorList>
            <person name="Anantharaman K."/>
            <person name="Brown C.T."/>
            <person name="Hug L.A."/>
            <person name="Sharon I."/>
            <person name="Castelle C.J."/>
            <person name="Probst A.J."/>
            <person name="Thomas B.C."/>
            <person name="Singh A."/>
            <person name="Wilkins M.J."/>
            <person name="Karaoz U."/>
            <person name="Brodie E.L."/>
            <person name="Williams K.H."/>
            <person name="Hubbard S.S."/>
            <person name="Banfield J.F."/>
        </authorList>
    </citation>
    <scope>NUCLEOTIDE SEQUENCE [LARGE SCALE GENOMIC DNA]</scope>
</reference>
<protein>
    <recommendedName>
        <fullName evidence="1">POU-specific domain-containing protein</fullName>
    </recommendedName>
</protein>
<dbReference type="PANTHER" id="PTHR35585:SF1">
    <property type="entry name" value="HHE DOMAIN PROTEIN (AFU_ORTHOLOGUE AFUA_4G00730)"/>
    <property type="match status" value="1"/>
</dbReference>
<organism evidence="2 3">
    <name type="scientific">Candidatus Giovannonibacteria bacterium RIFCSPLOWO2_01_FULL_46_13</name>
    <dbReference type="NCBI Taxonomy" id="1798352"/>
    <lineage>
        <taxon>Bacteria</taxon>
        <taxon>Candidatus Giovannoniibacteriota</taxon>
    </lineage>
</organism>
<dbReference type="GO" id="GO:0003700">
    <property type="term" value="F:DNA-binding transcription factor activity"/>
    <property type="evidence" value="ECO:0007669"/>
    <property type="project" value="InterPro"/>
</dbReference>
<sequence length="146" mass="17241">MAQTPIQLIAEDHRRIEDLFEKFDNSDGRRRDAIATMIFDELDAHAIMEEEVFYPSLKAEEDSEISNIVSESYEEHAKVKQIILQLREMNPAENEFSDGMEELKRNVEHHVHEEESRMLPYAEEKLSDDEMEEVAEDMKQLKVKMR</sequence>
<gene>
    <name evidence="2" type="ORF">A3B18_03100</name>
</gene>
<dbReference type="Proteomes" id="UP000178684">
    <property type="component" value="Unassembled WGS sequence"/>
</dbReference>
<dbReference type="InterPro" id="IPR000327">
    <property type="entry name" value="POU_dom"/>
</dbReference>
<dbReference type="AlphaFoldDB" id="A0A1F5X331"/>
<dbReference type="PROSITE" id="PS51179">
    <property type="entry name" value="POU_3"/>
    <property type="match status" value="1"/>
</dbReference>
<dbReference type="EMBL" id="MFIE01000023">
    <property type="protein sequence ID" value="OGF82302.1"/>
    <property type="molecule type" value="Genomic_DNA"/>
</dbReference>
<evidence type="ECO:0000313" key="3">
    <source>
        <dbReference type="Proteomes" id="UP000178684"/>
    </source>
</evidence>
<proteinExistence type="predicted"/>
<evidence type="ECO:0000313" key="2">
    <source>
        <dbReference type="EMBL" id="OGF82302.1"/>
    </source>
</evidence>
<dbReference type="InterPro" id="IPR012312">
    <property type="entry name" value="Hemerythrin-like"/>
</dbReference>
<evidence type="ECO:0000259" key="1">
    <source>
        <dbReference type="PROSITE" id="PS51179"/>
    </source>
</evidence>
<comment type="caution">
    <text evidence="2">The sequence shown here is derived from an EMBL/GenBank/DDBJ whole genome shotgun (WGS) entry which is preliminary data.</text>
</comment>